<keyword evidence="10" id="KW-1185">Reference proteome</keyword>
<dbReference type="SUPFAM" id="SSF54001">
    <property type="entry name" value="Cysteine proteinases"/>
    <property type="match status" value="1"/>
</dbReference>
<feature type="signal peptide" evidence="6">
    <location>
        <begin position="1"/>
        <end position="24"/>
    </location>
</feature>
<dbReference type="EMBL" id="JAELUP010000005">
    <property type="protein sequence ID" value="MBJ6360276.1"/>
    <property type="molecule type" value="Genomic_DNA"/>
</dbReference>
<reference evidence="9" key="1">
    <citation type="submission" date="2020-12" db="EMBL/GenBank/DDBJ databases">
        <authorList>
            <person name="Huq M.A."/>
        </authorList>
    </citation>
    <scope>NUCLEOTIDE SEQUENCE</scope>
    <source>
        <strain evidence="9">MAHUQ-46</strain>
    </source>
</reference>
<dbReference type="GO" id="GO:0008234">
    <property type="term" value="F:cysteine-type peptidase activity"/>
    <property type="evidence" value="ECO:0007669"/>
    <property type="project" value="UniProtKB-KW"/>
</dbReference>
<dbReference type="GO" id="GO:0006508">
    <property type="term" value="P:proteolysis"/>
    <property type="evidence" value="ECO:0007669"/>
    <property type="project" value="UniProtKB-KW"/>
</dbReference>
<feature type="region of interest" description="Disordered" evidence="5">
    <location>
        <begin position="91"/>
        <end position="116"/>
    </location>
</feature>
<dbReference type="PANTHER" id="PTHR47053">
    <property type="entry name" value="MUREIN DD-ENDOPEPTIDASE MEPH-RELATED"/>
    <property type="match status" value="1"/>
</dbReference>
<dbReference type="InterPro" id="IPR003646">
    <property type="entry name" value="SH3-like_bac-type"/>
</dbReference>
<evidence type="ECO:0000256" key="4">
    <source>
        <dbReference type="ARBA" id="ARBA00022807"/>
    </source>
</evidence>
<dbReference type="Proteomes" id="UP000640274">
    <property type="component" value="Unassembled WGS sequence"/>
</dbReference>
<dbReference type="InterPro" id="IPR000064">
    <property type="entry name" value="NLP_P60_dom"/>
</dbReference>
<dbReference type="InterPro" id="IPR038765">
    <property type="entry name" value="Papain-like_cys_pep_sf"/>
</dbReference>
<dbReference type="PANTHER" id="PTHR47053:SF1">
    <property type="entry name" value="MUREIN DD-ENDOPEPTIDASE MEPH-RELATED"/>
    <property type="match status" value="1"/>
</dbReference>
<organism evidence="9 10">
    <name type="scientific">Paenibacillus roseus</name>
    <dbReference type="NCBI Taxonomy" id="2798579"/>
    <lineage>
        <taxon>Bacteria</taxon>
        <taxon>Bacillati</taxon>
        <taxon>Bacillota</taxon>
        <taxon>Bacilli</taxon>
        <taxon>Bacillales</taxon>
        <taxon>Paenibacillaceae</taxon>
        <taxon>Paenibacillus</taxon>
    </lineage>
</organism>
<dbReference type="InterPro" id="IPR036028">
    <property type="entry name" value="SH3-like_dom_sf"/>
</dbReference>
<protein>
    <submittedName>
        <fullName evidence="9">C40 family peptidase</fullName>
    </submittedName>
</protein>
<dbReference type="Pfam" id="PF00877">
    <property type="entry name" value="NLPC_P60"/>
    <property type="match status" value="1"/>
</dbReference>
<evidence type="ECO:0000256" key="2">
    <source>
        <dbReference type="ARBA" id="ARBA00022670"/>
    </source>
</evidence>
<dbReference type="Gene3D" id="2.30.30.40">
    <property type="entry name" value="SH3 Domains"/>
    <property type="match status" value="1"/>
</dbReference>
<dbReference type="SUPFAM" id="SSF50044">
    <property type="entry name" value="SH3-domain"/>
    <property type="match status" value="1"/>
</dbReference>
<dbReference type="Gene3D" id="3.90.1720.10">
    <property type="entry name" value="endopeptidase domain like (from Nostoc punctiforme)"/>
    <property type="match status" value="1"/>
</dbReference>
<dbReference type="InterPro" id="IPR051202">
    <property type="entry name" value="Peptidase_C40"/>
</dbReference>
<sequence>MKKIWSVAIAVAIASATIPLTANAAVGQAQIQSSVSFRTSPNTTSQVKYYLKSGEQVQVLEQVNAYWYKVKDRQGETGYVSSNAKYISLVSEPPASGGSSPQQPKQSEQAKKAPVRSYEQAISAGMKYLGASYKFGADRNSTKEFDCSSFVRRAFLDGMDLQLPADSRQQGDYVKKIGKTSKSWSNLKRGDLMFFMDYKGTSKASYNGVNKSKAKITHVGIYLGNGQVLHTYSKASGGVRIDSIQGKHWEYRFLFGGSVS</sequence>
<feature type="domain" description="SH3b" evidence="7">
    <location>
        <begin position="21"/>
        <end position="91"/>
    </location>
</feature>
<evidence type="ECO:0000259" key="8">
    <source>
        <dbReference type="PROSITE" id="PS51935"/>
    </source>
</evidence>
<proteinExistence type="inferred from homology"/>
<evidence type="ECO:0000313" key="9">
    <source>
        <dbReference type="EMBL" id="MBJ6360276.1"/>
    </source>
</evidence>
<feature type="domain" description="NlpC/P60" evidence="8">
    <location>
        <begin position="115"/>
        <end position="260"/>
    </location>
</feature>
<dbReference type="AlphaFoldDB" id="A0A934J3R0"/>
<evidence type="ECO:0000256" key="1">
    <source>
        <dbReference type="ARBA" id="ARBA00007074"/>
    </source>
</evidence>
<evidence type="ECO:0000256" key="3">
    <source>
        <dbReference type="ARBA" id="ARBA00022801"/>
    </source>
</evidence>
<keyword evidence="3" id="KW-0378">Hydrolase</keyword>
<evidence type="ECO:0000259" key="7">
    <source>
        <dbReference type="PROSITE" id="PS51781"/>
    </source>
</evidence>
<evidence type="ECO:0000256" key="5">
    <source>
        <dbReference type="SAM" id="MobiDB-lite"/>
    </source>
</evidence>
<dbReference type="Pfam" id="PF08239">
    <property type="entry name" value="SH3_3"/>
    <property type="match status" value="1"/>
</dbReference>
<keyword evidence="2" id="KW-0645">Protease</keyword>
<evidence type="ECO:0000313" key="10">
    <source>
        <dbReference type="Proteomes" id="UP000640274"/>
    </source>
</evidence>
<name>A0A934J3R0_9BACL</name>
<comment type="similarity">
    <text evidence="1">Belongs to the peptidase C40 family.</text>
</comment>
<dbReference type="RefSeq" id="WP_199017788.1">
    <property type="nucleotide sequence ID" value="NZ_JAELUP010000005.1"/>
</dbReference>
<gene>
    <name evidence="9" type="ORF">JFN88_02930</name>
</gene>
<evidence type="ECO:0000256" key="6">
    <source>
        <dbReference type="SAM" id="SignalP"/>
    </source>
</evidence>
<dbReference type="PROSITE" id="PS51935">
    <property type="entry name" value="NLPC_P60"/>
    <property type="match status" value="1"/>
</dbReference>
<feature type="compositionally biased region" description="Low complexity" evidence="5">
    <location>
        <begin position="91"/>
        <end position="107"/>
    </location>
</feature>
<feature type="chain" id="PRO_5036675506" evidence="6">
    <location>
        <begin position="25"/>
        <end position="260"/>
    </location>
</feature>
<dbReference type="PROSITE" id="PS51781">
    <property type="entry name" value="SH3B"/>
    <property type="match status" value="1"/>
</dbReference>
<comment type="caution">
    <text evidence="9">The sequence shown here is derived from an EMBL/GenBank/DDBJ whole genome shotgun (WGS) entry which is preliminary data.</text>
</comment>
<keyword evidence="4" id="KW-0788">Thiol protease</keyword>
<keyword evidence="6" id="KW-0732">Signal</keyword>
<accession>A0A934J3R0</accession>